<keyword evidence="11" id="KW-0175">Coiled coil</keyword>
<dbReference type="PANTHER" id="PTHR14222">
    <property type="entry name" value="CONDENSIN"/>
    <property type="match status" value="1"/>
</dbReference>
<accession>A0AAN8S8U4</accession>
<dbReference type="Pfam" id="PF12922">
    <property type="entry name" value="Cnd1_N"/>
    <property type="match status" value="1"/>
</dbReference>
<dbReference type="GO" id="GO:0005634">
    <property type="term" value="C:nucleus"/>
    <property type="evidence" value="ECO:0007669"/>
    <property type="project" value="UniProtKB-SubCell"/>
</dbReference>
<sequence>MYVQDFVIPLNREDLLEKADGGQYYVRVEYEVEEIREKLEAARTALAEEGTDFIVDHFPAFFSLLQKFKQCPQITREKGWTTVRKGFALLSRNLQVLLEDTSNLDSEIQSKMCNITKMIIYILIEMMKLYQDMYVVQNSRCMDGKVKKKQVKVSDDEWDWNSEKHSILSEIFTFLQLPFKFLWEPPVVDEEFTNLIANFCYNCLEDPGIGNSNSKALRETIFQILGVLIRNYLHGLSFCVKIVQLLKMNDHLVNILAQGIVHLHQVCNCKNIVKEIVREVADTDGDQLAADTAGTRNLNLFLVQLAESIPEAIVSAIDLLISHLSGDSYSMRICVVGVLGEIVLNILTKEDLDENMKKMRDDYLDCLEEHIHDVNAFVRTRVLNIWQKLCVGKAIPISRLTRLLELVIGRLNDKSTNVKKQSVHLIKDMLEGNPFCGQLNMSEIKSQLEQEKKKLEAIETTYNLKDSDEEWNEMEKKLKDQLEEIEEEDDDDDGDGDVDKNGDDENAAAGSEEEIINMVGNYLCDGKYKKAIDSLLSLKNEFYKVYNIKKETLSRKTLIEILQKIFNAKKKVLMMNVPPETQEKIEKLKVTIDYLENALEFTELIDRALPVILTFLDSNVVTDVLEAIRFFTAAYLFGFSKASEGVKKMLYLIFSKEANIKSAVSSAYQELYFQTNGNGRQQSLATVKNLGELVLKLNFSQLDALEEVVKQWVKDEVIDKNCVQVMFERFSMKIAGTGNDQSWAALVLIRMVGAQEPKIIKNNMTTLLNEGLKKQGSKSFLVAKETCKALNYMLPPKEQGKPFDHTLRLPRDHEMFRIIHNLLKIGIWRVNDPYYVPMADEAVNLVFATCDRPDEFCKDLIVEIHEAILSGKRPVQKKNPTSGNMLNRNTSDLFLGDPETESATNSEDNLVAEEEEEEVETNPNVLHISLLTRFISILGQVASNYILFLEGPVLDELKLRNQLEYERKLKKIEEKKSNTSIRRNKKKFNDSEGDKTLNESGIEYLDFQRGTADDMDAEEMKRKTENKIVTGDGFLAKFAPLILKICKNPGKYNNRALQNAALLALSKFMQVSSVFCEENLQLLVTICEKSQIPERQENAMIALGALQYRFPSTLEPWTPHMCGMLQSSNPSVRYSSILILTDLFVNEMIKVRHHVSDLATCIVDKDIKIARVARHFFREYSQKGNSLYNVLPSLISNLTQTNAPLPQDEFKTVMKFILGLVTKEKQSEYLVEKLFQYFESATTERQWCDLAYCLSLLSYNDKGLKKILENVRYFGNKLYLAEVYEAFCTIVADASKNPQKDKAIIGELDALIKEYRGKTCENKNESIGPMLKKTGPPPSTRKKVTRRKYLPSDSEEEEFERSMTLRKRKTGQDIQSDAKEGIEDEEDALQSDASTRRALRSRAVGNKENTICNSDSDEAAKKESVKGSVRKKSRTKQRKPKYSSEDEDIEEDTVKTRSTRSCRKRRCQFT</sequence>
<feature type="coiled-coil region" evidence="11">
    <location>
        <begin position="25"/>
        <end position="52"/>
    </location>
</feature>
<feature type="compositionally biased region" description="Acidic residues" evidence="12">
    <location>
        <begin position="483"/>
        <end position="496"/>
    </location>
</feature>
<evidence type="ECO:0000256" key="2">
    <source>
        <dbReference type="ARBA" id="ARBA00004286"/>
    </source>
</evidence>
<evidence type="ECO:0000256" key="9">
    <source>
        <dbReference type="ARBA" id="ARBA00023306"/>
    </source>
</evidence>
<dbReference type="InterPro" id="IPR024324">
    <property type="entry name" value="Condensin_cplx_su1_N"/>
</dbReference>
<keyword evidence="5 10" id="KW-0132">Cell division</keyword>
<evidence type="ECO:0000256" key="6">
    <source>
        <dbReference type="ARBA" id="ARBA00022776"/>
    </source>
</evidence>
<gene>
    <name evidence="15" type="ORF">RUM43_007877</name>
</gene>
<dbReference type="Proteomes" id="UP001372834">
    <property type="component" value="Unassembled WGS sequence"/>
</dbReference>
<dbReference type="Gene3D" id="1.25.10.10">
    <property type="entry name" value="Leucine-rich Repeat Variant"/>
    <property type="match status" value="2"/>
</dbReference>
<dbReference type="GO" id="GO:0007076">
    <property type="term" value="P:mitotic chromosome condensation"/>
    <property type="evidence" value="ECO:0007669"/>
    <property type="project" value="InterPro"/>
</dbReference>
<dbReference type="GO" id="GO:0051301">
    <property type="term" value="P:cell division"/>
    <property type="evidence" value="ECO:0007669"/>
    <property type="project" value="UniProtKB-KW"/>
</dbReference>
<feature type="region of interest" description="Disordered" evidence="12">
    <location>
        <begin position="483"/>
        <end position="511"/>
    </location>
</feature>
<evidence type="ECO:0000256" key="3">
    <source>
        <dbReference type="ARBA" id="ARBA00009606"/>
    </source>
</evidence>
<feature type="compositionally biased region" description="Basic residues" evidence="12">
    <location>
        <begin position="1340"/>
        <end position="1349"/>
    </location>
</feature>
<comment type="caution">
    <text evidence="15">The sequence shown here is derived from an EMBL/GenBank/DDBJ whole genome shotgun (WGS) entry which is preliminary data.</text>
</comment>
<dbReference type="InterPro" id="IPR016024">
    <property type="entry name" value="ARM-type_fold"/>
</dbReference>
<name>A0AAN8S8U4_POLSC</name>
<dbReference type="GO" id="GO:0042393">
    <property type="term" value="F:histone binding"/>
    <property type="evidence" value="ECO:0007669"/>
    <property type="project" value="TreeGrafter"/>
</dbReference>
<organism evidence="15 16">
    <name type="scientific">Polyplax serrata</name>
    <name type="common">Common mouse louse</name>
    <dbReference type="NCBI Taxonomy" id="468196"/>
    <lineage>
        <taxon>Eukaryota</taxon>
        <taxon>Metazoa</taxon>
        <taxon>Ecdysozoa</taxon>
        <taxon>Arthropoda</taxon>
        <taxon>Hexapoda</taxon>
        <taxon>Insecta</taxon>
        <taxon>Pterygota</taxon>
        <taxon>Neoptera</taxon>
        <taxon>Paraneoptera</taxon>
        <taxon>Psocodea</taxon>
        <taxon>Troctomorpha</taxon>
        <taxon>Phthiraptera</taxon>
        <taxon>Anoplura</taxon>
        <taxon>Polyplacidae</taxon>
        <taxon>Polyplax</taxon>
    </lineage>
</organism>
<evidence type="ECO:0000256" key="11">
    <source>
        <dbReference type="SAM" id="Coils"/>
    </source>
</evidence>
<comment type="subcellular location">
    <subcellularLocation>
        <location evidence="2">Chromosome</location>
    </subcellularLocation>
    <subcellularLocation>
        <location evidence="1">Nucleus</location>
    </subcellularLocation>
</comment>
<dbReference type="GO" id="GO:0000796">
    <property type="term" value="C:condensin complex"/>
    <property type="evidence" value="ECO:0007669"/>
    <property type="project" value="TreeGrafter"/>
</dbReference>
<evidence type="ECO:0000256" key="5">
    <source>
        <dbReference type="ARBA" id="ARBA00022618"/>
    </source>
</evidence>
<protein>
    <recommendedName>
        <fullName evidence="10">Condensin complex subunit 1</fullName>
    </recommendedName>
</protein>
<comment type="function">
    <text evidence="10">Regulatory subunit of the condensin complex, a complex required for conversion of interphase chromatin into mitotic-like condense chromosomes. The condensin complex probably introduces positive supercoils into relaxed DNA in the presence of type I topoisomerases and converts nicked DNA into positive knotted forms in the presence of type II topoisomerases.</text>
</comment>
<feature type="compositionally biased region" description="Polar residues" evidence="12">
    <location>
        <begin position="878"/>
        <end position="892"/>
    </location>
</feature>
<evidence type="ECO:0000256" key="8">
    <source>
        <dbReference type="ARBA" id="ARBA00023242"/>
    </source>
</evidence>
<dbReference type="SUPFAM" id="SSF48371">
    <property type="entry name" value="ARM repeat"/>
    <property type="match status" value="1"/>
</dbReference>
<keyword evidence="7 10" id="KW-0226">DNA condensation</keyword>
<feature type="region of interest" description="Disordered" evidence="12">
    <location>
        <begin position="874"/>
        <end position="918"/>
    </location>
</feature>
<dbReference type="InterPro" id="IPR026971">
    <property type="entry name" value="CND1/NCAPD3"/>
</dbReference>
<dbReference type="GO" id="GO:0010032">
    <property type="term" value="P:meiotic chromosome condensation"/>
    <property type="evidence" value="ECO:0007669"/>
    <property type="project" value="TreeGrafter"/>
</dbReference>
<evidence type="ECO:0000256" key="4">
    <source>
        <dbReference type="ARBA" id="ARBA00022454"/>
    </source>
</evidence>
<dbReference type="InterPro" id="IPR007673">
    <property type="entry name" value="Condensin_cplx_su1"/>
</dbReference>
<evidence type="ECO:0000256" key="7">
    <source>
        <dbReference type="ARBA" id="ARBA00023067"/>
    </source>
</evidence>
<dbReference type="InterPro" id="IPR011989">
    <property type="entry name" value="ARM-like"/>
</dbReference>
<dbReference type="Pfam" id="PF12717">
    <property type="entry name" value="Cnd1"/>
    <property type="match status" value="1"/>
</dbReference>
<evidence type="ECO:0000259" key="13">
    <source>
        <dbReference type="Pfam" id="PF12717"/>
    </source>
</evidence>
<dbReference type="PANTHER" id="PTHR14222:SF2">
    <property type="entry name" value="CONDENSIN COMPLEX SUBUNIT 1"/>
    <property type="match status" value="1"/>
</dbReference>
<dbReference type="EMBL" id="JAWJWE010000003">
    <property type="protein sequence ID" value="KAK6639604.1"/>
    <property type="molecule type" value="Genomic_DNA"/>
</dbReference>
<keyword evidence="6 10" id="KW-0498">Mitosis</keyword>
<dbReference type="GO" id="GO:0000779">
    <property type="term" value="C:condensed chromosome, centromeric region"/>
    <property type="evidence" value="ECO:0007669"/>
    <property type="project" value="TreeGrafter"/>
</dbReference>
<evidence type="ECO:0000259" key="14">
    <source>
        <dbReference type="Pfam" id="PF12922"/>
    </source>
</evidence>
<evidence type="ECO:0000256" key="12">
    <source>
        <dbReference type="SAM" id="MobiDB-lite"/>
    </source>
</evidence>
<dbReference type="InterPro" id="IPR032682">
    <property type="entry name" value="Cnd1_C"/>
</dbReference>
<feature type="compositionally biased region" description="Basic residues" evidence="12">
    <location>
        <begin position="1428"/>
        <end position="1441"/>
    </location>
</feature>
<reference evidence="15 16" key="1">
    <citation type="submission" date="2023-10" db="EMBL/GenBank/DDBJ databases">
        <title>Genomes of two closely related lineages of the louse Polyplax serrata with different host specificities.</title>
        <authorList>
            <person name="Martinu J."/>
            <person name="Tarabai H."/>
            <person name="Stefka J."/>
            <person name="Hypsa V."/>
        </authorList>
    </citation>
    <scope>NUCLEOTIDE SEQUENCE [LARGE SCALE GENOMIC DNA]</scope>
    <source>
        <strain evidence="15">HR10_N</strain>
    </source>
</reference>
<feature type="domain" description="Condensin complex subunit 1 N-terminal" evidence="14">
    <location>
        <begin position="76"/>
        <end position="237"/>
    </location>
</feature>
<comment type="similarity">
    <text evidence="3 10">Belongs to the CND1 (condensin subunit 1) family.</text>
</comment>
<keyword evidence="9 10" id="KW-0131">Cell cycle</keyword>
<evidence type="ECO:0000256" key="1">
    <source>
        <dbReference type="ARBA" id="ARBA00004123"/>
    </source>
</evidence>
<dbReference type="PIRSF" id="PIRSF017127">
    <property type="entry name" value="Condensin_D2"/>
    <property type="match status" value="1"/>
</dbReference>
<feature type="compositionally biased region" description="Basic residues" evidence="12">
    <location>
        <begin position="1457"/>
        <end position="1470"/>
    </location>
</feature>
<evidence type="ECO:0000313" key="16">
    <source>
        <dbReference type="Proteomes" id="UP001372834"/>
    </source>
</evidence>
<evidence type="ECO:0000313" key="15">
    <source>
        <dbReference type="EMBL" id="KAK6639604.1"/>
    </source>
</evidence>
<keyword evidence="4" id="KW-0158">Chromosome</keyword>
<proteinExistence type="inferred from homology"/>
<feature type="region of interest" description="Disordered" evidence="12">
    <location>
        <begin position="1323"/>
        <end position="1470"/>
    </location>
</feature>
<keyword evidence="8" id="KW-0539">Nucleus</keyword>
<evidence type="ECO:0000256" key="10">
    <source>
        <dbReference type="PIRNR" id="PIRNR017127"/>
    </source>
</evidence>
<feature type="domain" description="Condensin complex subunit 1 C-terminal" evidence="13">
    <location>
        <begin position="1098"/>
        <end position="1255"/>
    </location>
</feature>